<feature type="domain" description="ATPase AAA-type core" evidence="1">
    <location>
        <begin position="1"/>
        <end position="93"/>
    </location>
</feature>
<dbReference type="GO" id="GO:0016887">
    <property type="term" value="F:ATP hydrolysis activity"/>
    <property type="evidence" value="ECO:0007669"/>
    <property type="project" value="InterPro"/>
</dbReference>
<dbReference type="PANTHER" id="PTHR46411">
    <property type="entry name" value="FAMILY ATPASE, PUTATIVE-RELATED"/>
    <property type="match status" value="1"/>
</dbReference>
<evidence type="ECO:0000259" key="1">
    <source>
        <dbReference type="Pfam" id="PF00004"/>
    </source>
</evidence>
<evidence type="ECO:0000313" key="2">
    <source>
        <dbReference type="EMBL" id="KAF2117549.1"/>
    </source>
</evidence>
<dbReference type="OrthoDB" id="10042665at2759"/>
<organism evidence="2 3">
    <name type="scientific">Lophiotrema nucula</name>
    <dbReference type="NCBI Taxonomy" id="690887"/>
    <lineage>
        <taxon>Eukaryota</taxon>
        <taxon>Fungi</taxon>
        <taxon>Dikarya</taxon>
        <taxon>Ascomycota</taxon>
        <taxon>Pezizomycotina</taxon>
        <taxon>Dothideomycetes</taxon>
        <taxon>Pleosporomycetidae</taxon>
        <taxon>Pleosporales</taxon>
        <taxon>Lophiotremataceae</taxon>
        <taxon>Lophiotrema</taxon>
    </lineage>
</organism>
<gene>
    <name evidence="2" type="ORF">BDV96DRAFT_456284</name>
</gene>
<dbReference type="Gene3D" id="3.40.50.300">
    <property type="entry name" value="P-loop containing nucleotide triphosphate hydrolases"/>
    <property type="match status" value="1"/>
</dbReference>
<protein>
    <recommendedName>
        <fullName evidence="1">ATPase AAA-type core domain-containing protein</fullName>
    </recommendedName>
</protein>
<sequence length="94" mass="10623">AVAEELKAPMYAVGAGELGLEVNTVESTLQTTLDLAGRWNAVLLLDEADVFLEQRTVNDLQRNRLYEGVLFLTTNRPTEIDRAFQSRIDNHLEY</sequence>
<dbReference type="EMBL" id="ML977318">
    <property type="protein sequence ID" value="KAF2117549.1"/>
    <property type="molecule type" value="Genomic_DNA"/>
</dbReference>
<dbReference type="GO" id="GO:0005524">
    <property type="term" value="F:ATP binding"/>
    <property type="evidence" value="ECO:0007669"/>
    <property type="project" value="InterPro"/>
</dbReference>
<dbReference type="SUPFAM" id="SSF52540">
    <property type="entry name" value="P-loop containing nucleoside triphosphate hydrolases"/>
    <property type="match status" value="1"/>
</dbReference>
<keyword evidence="3" id="KW-1185">Reference proteome</keyword>
<dbReference type="InterPro" id="IPR003959">
    <property type="entry name" value="ATPase_AAA_core"/>
</dbReference>
<dbReference type="Pfam" id="PF00004">
    <property type="entry name" value="AAA"/>
    <property type="match status" value="1"/>
</dbReference>
<name>A0A6A5ZDE2_9PLEO</name>
<reference evidence="2" key="1">
    <citation type="journal article" date="2020" name="Stud. Mycol.">
        <title>101 Dothideomycetes genomes: a test case for predicting lifestyles and emergence of pathogens.</title>
        <authorList>
            <person name="Haridas S."/>
            <person name="Albert R."/>
            <person name="Binder M."/>
            <person name="Bloem J."/>
            <person name="Labutti K."/>
            <person name="Salamov A."/>
            <person name="Andreopoulos B."/>
            <person name="Baker S."/>
            <person name="Barry K."/>
            <person name="Bills G."/>
            <person name="Bluhm B."/>
            <person name="Cannon C."/>
            <person name="Castanera R."/>
            <person name="Culley D."/>
            <person name="Daum C."/>
            <person name="Ezra D."/>
            <person name="Gonzalez J."/>
            <person name="Henrissat B."/>
            <person name="Kuo A."/>
            <person name="Liang C."/>
            <person name="Lipzen A."/>
            <person name="Lutzoni F."/>
            <person name="Magnuson J."/>
            <person name="Mondo S."/>
            <person name="Nolan M."/>
            <person name="Ohm R."/>
            <person name="Pangilinan J."/>
            <person name="Park H.-J."/>
            <person name="Ramirez L."/>
            <person name="Alfaro M."/>
            <person name="Sun H."/>
            <person name="Tritt A."/>
            <person name="Yoshinaga Y."/>
            <person name="Zwiers L.-H."/>
            <person name="Turgeon B."/>
            <person name="Goodwin S."/>
            <person name="Spatafora J."/>
            <person name="Crous P."/>
            <person name="Grigoriev I."/>
        </authorList>
    </citation>
    <scope>NUCLEOTIDE SEQUENCE</scope>
    <source>
        <strain evidence="2">CBS 627.86</strain>
    </source>
</reference>
<accession>A0A6A5ZDE2</accession>
<feature type="non-terminal residue" evidence="2">
    <location>
        <position position="94"/>
    </location>
</feature>
<dbReference type="Proteomes" id="UP000799770">
    <property type="component" value="Unassembled WGS sequence"/>
</dbReference>
<dbReference type="AlphaFoldDB" id="A0A6A5ZDE2"/>
<evidence type="ECO:0000313" key="3">
    <source>
        <dbReference type="Proteomes" id="UP000799770"/>
    </source>
</evidence>
<dbReference type="PANTHER" id="PTHR46411:SF3">
    <property type="entry name" value="AAA+ ATPASE DOMAIN-CONTAINING PROTEIN"/>
    <property type="match status" value="1"/>
</dbReference>
<dbReference type="InterPro" id="IPR027417">
    <property type="entry name" value="P-loop_NTPase"/>
</dbReference>
<proteinExistence type="predicted"/>
<feature type="non-terminal residue" evidence="2">
    <location>
        <position position="1"/>
    </location>
</feature>